<dbReference type="Gene3D" id="3.40.605.10">
    <property type="entry name" value="Aldehyde Dehydrogenase, Chain A, domain 1"/>
    <property type="match status" value="1"/>
</dbReference>
<dbReference type="RefSeq" id="WP_109822796.1">
    <property type="nucleotide sequence ID" value="NZ_QGKL01000021.1"/>
</dbReference>
<dbReference type="OrthoDB" id="9768731at2"/>
<evidence type="ECO:0000256" key="5">
    <source>
        <dbReference type="PIRNR" id="PIRNR000197"/>
    </source>
</evidence>
<dbReference type="EC" id="1.2.1.88" evidence="5"/>
<evidence type="ECO:0000313" key="11">
    <source>
        <dbReference type="Proteomes" id="UP000245506"/>
    </source>
</evidence>
<accession>A0A317CFK8</accession>
<evidence type="ECO:0000313" key="10">
    <source>
        <dbReference type="EMBL" id="PWQ97368.1"/>
    </source>
</evidence>
<dbReference type="EMBL" id="QGKL01000021">
    <property type="protein sequence ID" value="PWQ97368.1"/>
    <property type="molecule type" value="Genomic_DNA"/>
</dbReference>
<comment type="pathway">
    <text evidence="5">Amino-acid degradation; L-proline degradation into L-glutamate; L-glutamate from L-proline: step 1/2.</text>
</comment>
<evidence type="ECO:0000259" key="9">
    <source>
        <dbReference type="Pfam" id="PF14850"/>
    </source>
</evidence>
<dbReference type="InterPro" id="IPR015590">
    <property type="entry name" value="Aldehyde_DH_dom"/>
</dbReference>
<feature type="domain" description="Proline dehydrogenase" evidence="8">
    <location>
        <begin position="200"/>
        <end position="494"/>
    </location>
</feature>
<dbReference type="InterPro" id="IPR016163">
    <property type="entry name" value="Ald_DH_C"/>
</dbReference>
<dbReference type="UniPathway" id="UPA00261">
    <property type="reaction ID" value="UER00373"/>
</dbReference>
<evidence type="ECO:0000256" key="3">
    <source>
        <dbReference type="ARBA" id="ARBA00023027"/>
    </source>
</evidence>
<dbReference type="InterPro" id="IPR016162">
    <property type="entry name" value="Ald_DH_N"/>
</dbReference>
<dbReference type="InterPro" id="IPR016161">
    <property type="entry name" value="Ald_DH/histidinol_DH"/>
</dbReference>
<dbReference type="InterPro" id="IPR002872">
    <property type="entry name" value="Proline_DH_dom"/>
</dbReference>
<dbReference type="Gene3D" id="3.20.20.220">
    <property type="match status" value="1"/>
</dbReference>
<dbReference type="GO" id="GO:0003700">
    <property type="term" value="F:DNA-binding transcription factor activity"/>
    <property type="evidence" value="ECO:0007669"/>
    <property type="project" value="InterPro"/>
</dbReference>
<dbReference type="FunFam" id="3.40.309.10:FF:000005">
    <property type="entry name" value="1-pyrroline-5-carboxylate dehydrogenase 1"/>
    <property type="match status" value="1"/>
</dbReference>
<dbReference type="Pfam" id="PF14850">
    <property type="entry name" value="Pro_dh-DNA_bdg"/>
    <property type="match status" value="1"/>
</dbReference>
<dbReference type="GO" id="GO:0009898">
    <property type="term" value="C:cytoplasmic side of plasma membrane"/>
    <property type="evidence" value="ECO:0007669"/>
    <property type="project" value="TreeGrafter"/>
</dbReference>
<dbReference type="GO" id="GO:0003842">
    <property type="term" value="F:L-glutamate gamma-semialdehyde dehydrogenase activity"/>
    <property type="evidence" value="ECO:0007669"/>
    <property type="project" value="UniProtKB-UniRule"/>
</dbReference>
<keyword evidence="5" id="KW-0285">Flavoprotein</keyword>
<dbReference type="SUPFAM" id="SSF51730">
    <property type="entry name" value="FAD-linked oxidoreductase"/>
    <property type="match status" value="1"/>
</dbReference>
<keyword evidence="5" id="KW-0238">DNA-binding</keyword>
<feature type="domain" description="Proline dehydrogenase PutA" evidence="9">
    <location>
        <begin position="85"/>
        <end position="191"/>
    </location>
</feature>
<comment type="similarity">
    <text evidence="5">In the C-terminal section; belongs to the aldehyde dehydrogenase family.</text>
</comment>
<dbReference type="GO" id="GO:0003677">
    <property type="term" value="F:DNA binding"/>
    <property type="evidence" value="ECO:0007669"/>
    <property type="project" value="UniProtKB-KW"/>
</dbReference>
<dbReference type="GO" id="GO:0010133">
    <property type="term" value="P:L-proline catabolic process to L-glutamate"/>
    <property type="evidence" value="ECO:0007669"/>
    <property type="project" value="UniProtKB-UniRule"/>
</dbReference>
<feature type="active site" evidence="6">
    <location>
        <position position="812"/>
    </location>
</feature>
<dbReference type="Proteomes" id="UP000245506">
    <property type="component" value="Unassembled WGS sequence"/>
</dbReference>
<keyword evidence="5" id="KW-0804">Transcription</keyword>
<gene>
    <name evidence="10" type="ORF">DKT75_07460</name>
</gene>
<keyword evidence="5" id="KW-0274">FAD</keyword>
<dbReference type="InterPro" id="IPR025703">
    <property type="entry name" value="Bifunct_PutA"/>
</dbReference>
<keyword evidence="5" id="KW-0642">Proline metabolism</keyword>
<evidence type="ECO:0000256" key="4">
    <source>
        <dbReference type="ARBA" id="ARBA00048142"/>
    </source>
</evidence>
<dbReference type="NCBIfam" id="NF008869">
    <property type="entry name" value="PRK11904.1"/>
    <property type="match status" value="1"/>
</dbReference>
<dbReference type="InterPro" id="IPR016160">
    <property type="entry name" value="Ald_DH_CS_CYS"/>
</dbReference>
<keyword evidence="5" id="KW-0678">Repressor</keyword>
<comment type="catalytic activity">
    <reaction evidence="5">
        <text>L-proline + a quinone = (S)-1-pyrroline-5-carboxylate + a quinol + H(+)</text>
        <dbReference type="Rhea" id="RHEA:23784"/>
        <dbReference type="ChEBI" id="CHEBI:15378"/>
        <dbReference type="ChEBI" id="CHEBI:17388"/>
        <dbReference type="ChEBI" id="CHEBI:24646"/>
        <dbReference type="ChEBI" id="CHEBI:60039"/>
        <dbReference type="ChEBI" id="CHEBI:132124"/>
        <dbReference type="EC" id="1.5.5.2"/>
    </reaction>
</comment>
<evidence type="ECO:0000256" key="1">
    <source>
        <dbReference type="ARBA" id="ARBA00004786"/>
    </source>
</evidence>
<dbReference type="InterPro" id="IPR005933">
    <property type="entry name" value="PutA_C"/>
</dbReference>
<dbReference type="InterPro" id="IPR024089">
    <property type="entry name" value="PRODH_PutA_dom_I/II"/>
</dbReference>
<keyword evidence="2 5" id="KW-0560">Oxidoreductase</keyword>
<comment type="similarity">
    <text evidence="5">In the N-terminal section; belongs to the proline dehydrogenase family.</text>
</comment>
<dbReference type="Pfam" id="PF01619">
    <property type="entry name" value="Pro_dh"/>
    <property type="match status" value="1"/>
</dbReference>
<dbReference type="PIRSF" id="PIRSF000197">
    <property type="entry name" value="Bifunct_PutA"/>
    <property type="match status" value="1"/>
</dbReference>
<dbReference type="AlphaFoldDB" id="A0A317CFK8"/>
<dbReference type="NCBIfam" id="TIGR01238">
    <property type="entry name" value="D1pyr5carbox3"/>
    <property type="match status" value="1"/>
</dbReference>
<evidence type="ECO:0000256" key="6">
    <source>
        <dbReference type="PIRSR" id="PIRSR000197-1"/>
    </source>
</evidence>
<dbReference type="Pfam" id="PF00171">
    <property type="entry name" value="Aldedh"/>
    <property type="match status" value="1"/>
</dbReference>
<feature type="active site" evidence="6">
    <location>
        <position position="846"/>
    </location>
</feature>
<keyword evidence="11" id="KW-1185">Reference proteome</keyword>
<evidence type="ECO:0000256" key="2">
    <source>
        <dbReference type="ARBA" id="ARBA00023002"/>
    </source>
</evidence>
<keyword evidence="5" id="KW-0805">Transcription regulation</keyword>
<dbReference type="EC" id="1.5.5.2" evidence="5"/>
<dbReference type="InterPro" id="IPR024082">
    <property type="entry name" value="PRODH_PutA_dom_II"/>
</dbReference>
<comment type="caution">
    <text evidence="10">The sequence shown here is derived from an EMBL/GenBank/DDBJ whole genome shotgun (WGS) entry which is preliminary data.</text>
</comment>
<proteinExistence type="inferred from homology"/>
<dbReference type="CDD" id="cd07125">
    <property type="entry name" value="ALDH_PutA-P5CDH"/>
    <property type="match status" value="1"/>
</dbReference>
<dbReference type="SUPFAM" id="SSF53720">
    <property type="entry name" value="ALDH-like"/>
    <property type="match status" value="1"/>
</dbReference>
<comment type="catalytic activity">
    <reaction evidence="4 5">
        <text>L-glutamate 5-semialdehyde + NAD(+) + H2O = L-glutamate + NADH + 2 H(+)</text>
        <dbReference type="Rhea" id="RHEA:30235"/>
        <dbReference type="ChEBI" id="CHEBI:15377"/>
        <dbReference type="ChEBI" id="CHEBI:15378"/>
        <dbReference type="ChEBI" id="CHEBI:29985"/>
        <dbReference type="ChEBI" id="CHEBI:57540"/>
        <dbReference type="ChEBI" id="CHEBI:57945"/>
        <dbReference type="ChEBI" id="CHEBI:58066"/>
        <dbReference type="EC" id="1.2.1.88"/>
    </reaction>
</comment>
<dbReference type="GO" id="GO:0004657">
    <property type="term" value="F:proline dehydrogenase activity"/>
    <property type="evidence" value="ECO:0007669"/>
    <property type="project" value="UniProtKB-UniRule"/>
</dbReference>
<comment type="function">
    <text evidence="5">Oxidizes proline to glutamate for use as a carbon and nitrogen source.</text>
</comment>
<organism evidence="10 11">
    <name type="scientific">Leucothrix arctica</name>
    <dbReference type="NCBI Taxonomy" id="1481894"/>
    <lineage>
        <taxon>Bacteria</taxon>
        <taxon>Pseudomonadati</taxon>
        <taxon>Pseudomonadota</taxon>
        <taxon>Gammaproteobacteria</taxon>
        <taxon>Thiotrichales</taxon>
        <taxon>Thiotrichaceae</taxon>
        <taxon>Leucothrix</taxon>
    </lineage>
</organism>
<comment type="cofactor">
    <cofactor evidence="5">
        <name>FAD</name>
        <dbReference type="ChEBI" id="CHEBI:57692"/>
    </cofactor>
</comment>
<protein>
    <recommendedName>
        <fullName evidence="5">Bifunctional protein PutA</fullName>
    </recommendedName>
    <domain>
        <recommendedName>
            <fullName evidence="5">Proline dehydrogenase</fullName>
            <ecNumber evidence="5">1.5.5.2</ecNumber>
        </recommendedName>
        <alternativeName>
            <fullName evidence="5">Proline oxidase</fullName>
        </alternativeName>
    </domain>
    <domain>
        <recommendedName>
            <fullName evidence="5">Delta-1-pyrroline-5-carboxylate dehydrogenase</fullName>
            <shortName evidence="5">P5C dehydrogenase</shortName>
            <ecNumber evidence="5">1.2.1.88</ecNumber>
        </recommendedName>
        <alternativeName>
            <fullName evidence="5">L-glutamate gamma-semialdehyde dehydrogenase</fullName>
        </alternativeName>
    </domain>
</protein>
<sequence>MHDENDFAIPFDVTTVHNDDAAWLTLSRSELFQNISQFEHIDEQKLISQFYDLAYHDSENDRVHEVAEEIITRVRSNHSAAFFDIEALLQEYSLSDEDGVTLMCLAEALLRVPDAATVDALIEDKLSEKEWKNHFSKDNSLFVNASTWGLMIAGNLVDVDESSISGFFKRSTKPVIRASVDRAMRIMGQHFVLGRTIKEAMKNAKPYLKKGYDYSYDMLGESAVTSAEALKYYNSYSDAIGQIAANSKGTNTRPTLSIKLSALHPRFEQLQEQRVLEELSATVEKLLLQGIENGVGITIDAEEADRLELTMKLFEHLYTKPFLKDWDKFGLVIQAYSKRALPVLCWLTKLSKVVGNEIPVRLVKGAYWDSEIQHAQELGFDGYPVYTRKEFTDTAYLACARYLLSDNTRGCIYPQFASHNAHTVSSVKVMAPKGREYEFQRLHGMGDSLYDSVLATADNINVRIYAPVGSHEDLLPYLVRRLLENGANSSFVHQLSDEATSIETLIKRPLTRDQITSEKMPIIKPLDIFTERKNSSGINLATTISRDTFMDAIKQFDDTRWTATPILNGESVNAGASHEVFSPYDNTQQVGDVWEADAALATQAIDIAEAFRTEWQQTAVSERAAIIAKLGDLLEDNRDELVALCQREAGKTIQDCIDEIREAVDFCRYYATQANERLVLPTVMPGPTGESNELFFEAKGIFVCISPWNFPLAIYLGQIVAALVSGNVVIAKPAETTALIAHRAAELLFEAGLPAGAMQFLPGSGAELGAVINADSRINGVVFTGSNKTAKMINLTLANRDDDAGLATLIAETGGLNAMLVDSTALPEQVAKDVVHSAFSSAGQRCSALRVLYVQSDIADRVIELVKGMMDEMKIGNPTNISTDVGPVIDKNAKAGLVNYIETMKSKAKSVYQVAIPDDCANGTFVAPTLLEIGSIKEMEAEQFGPILHVVRYNAGEIDQVVEDINSKKYGLTFGIHTRNTSLFQDVAKKIKVGNVYINRNQIGAVVGVNPFGGCGLSGTGPKAGGPNYLLRFVTEKTITNNTAAIGGNIDLLNAS</sequence>
<dbReference type="PANTHER" id="PTHR42862:SF1">
    <property type="entry name" value="DELTA-1-PYRROLINE-5-CARBOXYLATE DEHYDROGENASE 2, ISOFORM A-RELATED"/>
    <property type="match status" value="1"/>
</dbReference>
<keyword evidence="3 5" id="KW-0520">NAD</keyword>
<evidence type="ECO:0000259" key="8">
    <source>
        <dbReference type="Pfam" id="PF01619"/>
    </source>
</evidence>
<dbReference type="PANTHER" id="PTHR42862">
    <property type="entry name" value="DELTA-1-PYRROLINE-5-CARBOXYLATE DEHYDROGENASE 1, ISOFORM A-RELATED"/>
    <property type="match status" value="1"/>
</dbReference>
<dbReference type="InterPro" id="IPR029041">
    <property type="entry name" value="FAD-linked_oxidoreductase-like"/>
</dbReference>
<reference evidence="10 11" key="1">
    <citation type="submission" date="2018-05" db="EMBL/GenBank/DDBJ databases">
        <title>Leucothrix arctica sp. nov., isolated from Arctic seawater.</title>
        <authorList>
            <person name="Choi A."/>
            <person name="Baek K."/>
        </authorList>
    </citation>
    <scope>NUCLEOTIDE SEQUENCE [LARGE SCALE GENOMIC DNA]</scope>
    <source>
        <strain evidence="10 11">IMCC9719</strain>
    </source>
</reference>
<dbReference type="InterPro" id="IPR050485">
    <property type="entry name" value="Proline_metab_enzyme"/>
</dbReference>
<dbReference type="Gene3D" id="1.20.5.460">
    <property type="entry name" value="Single helix bin"/>
    <property type="match status" value="1"/>
</dbReference>
<dbReference type="SUPFAM" id="SSF81935">
    <property type="entry name" value="N-terminal domain of bifunctional PutA protein"/>
    <property type="match status" value="1"/>
</dbReference>
<comment type="pathway">
    <text evidence="1 5">Amino-acid degradation; L-proline degradation into L-glutamate; L-glutamate from L-proline: step 2/2.</text>
</comment>
<evidence type="ECO:0000259" key="7">
    <source>
        <dbReference type="Pfam" id="PF00171"/>
    </source>
</evidence>
<feature type="domain" description="Aldehyde dehydrogenase" evidence="7">
    <location>
        <begin position="577"/>
        <end position="1039"/>
    </location>
</feature>
<dbReference type="PROSITE" id="PS00070">
    <property type="entry name" value="ALDEHYDE_DEHYDR_CYS"/>
    <property type="match status" value="1"/>
</dbReference>
<dbReference type="Gene3D" id="3.40.309.10">
    <property type="entry name" value="Aldehyde Dehydrogenase, Chain A, domain 2"/>
    <property type="match status" value="1"/>
</dbReference>
<name>A0A317CFK8_9GAMM</name>